<feature type="compositionally biased region" description="Low complexity" evidence="1">
    <location>
        <begin position="48"/>
        <end position="58"/>
    </location>
</feature>
<accession>A0AAP0EDB1</accession>
<dbReference type="PANTHER" id="PTHR14791">
    <property type="entry name" value="BOMB/KIRA PROTEINS"/>
    <property type="match status" value="1"/>
</dbReference>
<protein>
    <recommendedName>
        <fullName evidence="4">WW domain-containing protein</fullName>
    </recommendedName>
</protein>
<dbReference type="AlphaFoldDB" id="A0AAP0EDB1"/>
<proteinExistence type="predicted"/>
<reference evidence="2 3" key="1">
    <citation type="submission" date="2024-01" db="EMBL/GenBank/DDBJ databases">
        <title>Genome assemblies of Stephania.</title>
        <authorList>
            <person name="Yang L."/>
        </authorList>
    </citation>
    <scope>NUCLEOTIDE SEQUENCE [LARGE SCALE GENOMIC DNA]</scope>
    <source>
        <strain evidence="2">QJT</strain>
        <tissue evidence="2">Leaf</tissue>
    </source>
</reference>
<evidence type="ECO:0000313" key="3">
    <source>
        <dbReference type="Proteomes" id="UP001417504"/>
    </source>
</evidence>
<evidence type="ECO:0008006" key="4">
    <source>
        <dbReference type="Google" id="ProtNLM"/>
    </source>
</evidence>
<name>A0AAP0EDB1_9MAGN</name>
<comment type="caution">
    <text evidence="2">The sequence shown here is derived from an EMBL/GenBank/DDBJ whole genome shotgun (WGS) entry which is preliminary data.</text>
</comment>
<dbReference type="SUPFAM" id="SSF51045">
    <property type="entry name" value="WW domain"/>
    <property type="match status" value="1"/>
</dbReference>
<dbReference type="EMBL" id="JBBNAE010000010">
    <property type="protein sequence ID" value="KAK9090035.1"/>
    <property type="molecule type" value="Genomic_DNA"/>
</dbReference>
<evidence type="ECO:0000313" key="2">
    <source>
        <dbReference type="EMBL" id="KAK9090035.1"/>
    </source>
</evidence>
<feature type="region of interest" description="Disordered" evidence="1">
    <location>
        <begin position="19"/>
        <end position="58"/>
    </location>
</feature>
<dbReference type="InterPro" id="IPR036020">
    <property type="entry name" value="WW_dom_sf"/>
</dbReference>
<dbReference type="Proteomes" id="UP001417504">
    <property type="component" value="Unassembled WGS sequence"/>
</dbReference>
<sequence length="195" mass="21511">MTAPNMATMTASLERSLQNCSLNGSSNGNNGGFGRSASSDDSPHEILNSSSIASSDDNISSTLDLNSESALPYHWEQCLDLKTGEIYFVNWRNGTRTKDDPRKCHSVRFERDNNQYYFSDEEDSSYDSEGSSSASSPSDLNYTSTTTTTKGEDQVLVVAGCKSCMMYFMLPKRVEECPKCNAFLLHFDGSDHKSP</sequence>
<feature type="compositionally biased region" description="Low complexity" evidence="1">
    <location>
        <begin position="127"/>
        <end position="146"/>
    </location>
</feature>
<dbReference type="Gene3D" id="2.20.70.10">
    <property type="match status" value="1"/>
</dbReference>
<organism evidence="2 3">
    <name type="scientific">Stephania japonica</name>
    <dbReference type="NCBI Taxonomy" id="461633"/>
    <lineage>
        <taxon>Eukaryota</taxon>
        <taxon>Viridiplantae</taxon>
        <taxon>Streptophyta</taxon>
        <taxon>Embryophyta</taxon>
        <taxon>Tracheophyta</taxon>
        <taxon>Spermatophyta</taxon>
        <taxon>Magnoliopsida</taxon>
        <taxon>Ranunculales</taxon>
        <taxon>Menispermaceae</taxon>
        <taxon>Menispermoideae</taxon>
        <taxon>Cissampelideae</taxon>
        <taxon>Stephania</taxon>
    </lineage>
</organism>
<gene>
    <name evidence="2" type="ORF">Sjap_023212</name>
</gene>
<keyword evidence="3" id="KW-1185">Reference proteome</keyword>
<evidence type="ECO:0000256" key="1">
    <source>
        <dbReference type="SAM" id="MobiDB-lite"/>
    </source>
</evidence>
<feature type="compositionally biased region" description="Low complexity" evidence="1">
    <location>
        <begin position="19"/>
        <end position="28"/>
    </location>
</feature>
<dbReference type="InterPro" id="IPR051105">
    <property type="entry name" value="WWC/KIBRA_Hippo_Reg"/>
</dbReference>
<dbReference type="PANTHER" id="PTHR14791:SF29">
    <property type="entry name" value="PROTEIN KIBRA"/>
    <property type="match status" value="1"/>
</dbReference>
<feature type="region of interest" description="Disordered" evidence="1">
    <location>
        <begin position="119"/>
        <end position="146"/>
    </location>
</feature>